<reference evidence="2 3" key="1">
    <citation type="submission" date="2020-07" db="EMBL/GenBank/DDBJ databases">
        <title>Comparative genomics of pyrophilous fungi reveals a link between fire events and developmental genes.</title>
        <authorList>
            <consortium name="DOE Joint Genome Institute"/>
            <person name="Steindorff A.S."/>
            <person name="Carver A."/>
            <person name="Calhoun S."/>
            <person name="Stillman K."/>
            <person name="Liu H."/>
            <person name="Lipzen A."/>
            <person name="Pangilinan J."/>
            <person name="Labutti K."/>
            <person name="Bruns T.D."/>
            <person name="Grigoriev I.V."/>
        </authorList>
    </citation>
    <scope>NUCLEOTIDE SEQUENCE [LARGE SCALE GENOMIC DNA]</scope>
    <source>
        <strain evidence="2 3">CBS 144469</strain>
    </source>
</reference>
<feature type="compositionally biased region" description="Polar residues" evidence="1">
    <location>
        <begin position="134"/>
        <end position="144"/>
    </location>
</feature>
<accession>A0A8H6LXV6</accession>
<protein>
    <submittedName>
        <fullName evidence="2">Uncharacterized protein</fullName>
    </submittedName>
</protein>
<feature type="compositionally biased region" description="Pro residues" evidence="1">
    <location>
        <begin position="196"/>
        <end position="213"/>
    </location>
</feature>
<dbReference type="Proteomes" id="UP000521943">
    <property type="component" value="Unassembled WGS sequence"/>
</dbReference>
<feature type="compositionally biased region" description="Polar residues" evidence="1">
    <location>
        <begin position="84"/>
        <end position="100"/>
    </location>
</feature>
<feature type="compositionally biased region" description="Polar residues" evidence="1">
    <location>
        <begin position="65"/>
        <end position="74"/>
    </location>
</feature>
<feature type="region of interest" description="Disordered" evidence="1">
    <location>
        <begin position="192"/>
        <end position="217"/>
    </location>
</feature>
<sequence length="273" mass="29251">MADPPGRHAWSSPPRSDSGASTAVSTGSQHPSRPSSRLSGLQPSSRTQSVTRETYHTTVPALCTLPTSESSEQGAGSEVRGRQPHSTSHPASVSGRSTPRNPAAFAQLAMQQQEAGYALPLPPARPLQDADHQMASQSSPSSRYSFMAPEDGPPPTQEFFCTTAPPSDAALIQVGPPPLTYQFQEDKDQIHHFVPLSPPGPPANPDTCHPPSPNWARQEDYMFSPLYEPARDSALSGGRGFQQHHIQPQQCTLQQGQASRGPQSLPNLFPDPG</sequence>
<feature type="region of interest" description="Disordered" evidence="1">
    <location>
        <begin position="1"/>
        <end position="163"/>
    </location>
</feature>
<feature type="compositionally biased region" description="Polar residues" evidence="1">
    <location>
        <begin position="13"/>
        <end position="52"/>
    </location>
</feature>
<keyword evidence="3" id="KW-1185">Reference proteome</keyword>
<proteinExistence type="predicted"/>
<evidence type="ECO:0000313" key="2">
    <source>
        <dbReference type="EMBL" id="KAF6748083.1"/>
    </source>
</evidence>
<gene>
    <name evidence="2" type="ORF">DFP72DRAFT_1074747</name>
</gene>
<dbReference type="OrthoDB" id="3118414at2759"/>
<feature type="compositionally biased region" description="Polar residues" evidence="1">
    <location>
        <begin position="244"/>
        <end position="266"/>
    </location>
</feature>
<dbReference type="AlphaFoldDB" id="A0A8H6LXV6"/>
<feature type="region of interest" description="Disordered" evidence="1">
    <location>
        <begin position="230"/>
        <end position="273"/>
    </location>
</feature>
<evidence type="ECO:0000256" key="1">
    <source>
        <dbReference type="SAM" id="MobiDB-lite"/>
    </source>
</evidence>
<organism evidence="2 3">
    <name type="scientific">Ephemerocybe angulata</name>
    <dbReference type="NCBI Taxonomy" id="980116"/>
    <lineage>
        <taxon>Eukaryota</taxon>
        <taxon>Fungi</taxon>
        <taxon>Dikarya</taxon>
        <taxon>Basidiomycota</taxon>
        <taxon>Agaricomycotina</taxon>
        <taxon>Agaricomycetes</taxon>
        <taxon>Agaricomycetidae</taxon>
        <taxon>Agaricales</taxon>
        <taxon>Agaricineae</taxon>
        <taxon>Psathyrellaceae</taxon>
        <taxon>Ephemerocybe</taxon>
    </lineage>
</organism>
<evidence type="ECO:0000313" key="3">
    <source>
        <dbReference type="Proteomes" id="UP000521943"/>
    </source>
</evidence>
<dbReference type="EMBL" id="JACGCI010000075">
    <property type="protein sequence ID" value="KAF6748083.1"/>
    <property type="molecule type" value="Genomic_DNA"/>
</dbReference>
<name>A0A8H6LXV6_9AGAR</name>
<comment type="caution">
    <text evidence="2">The sequence shown here is derived from an EMBL/GenBank/DDBJ whole genome shotgun (WGS) entry which is preliminary data.</text>
</comment>